<feature type="binding site" evidence="6">
    <location>
        <position position="183"/>
    </location>
    <ligand>
        <name>S-adenosyl-L-methionine</name>
        <dbReference type="ChEBI" id="CHEBI:59789"/>
    </ligand>
</feature>
<comment type="caution">
    <text evidence="7">The sequence shown here is derived from an EMBL/GenBank/DDBJ whole genome shotgun (WGS) entry which is preliminary data.</text>
</comment>
<evidence type="ECO:0000256" key="3">
    <source>
        <dbReference type="ARBA" id="ARBA00022603"/>
    </source>
</evidence>
<comment type="similarity">
    <text evidence="1 6">Belongs to the methyltransferase superfamily. PrmA family.</text>
</comment>
<reference evidence="8" key="1">
    <citation type="journal article" date="2019" name="Int. J. Syst. Evol. Microbiol.">
        <title>The Global Catalogue of Microorganisms (GCM) 10K type strain sequencing project: providing services to taxonomists for standard genome sequencing and annotation.</title>
        <authorList>
            <consortium name="The Broad Institute Genomics Platform"/>
            <consortium name="The Broad Institute Genome Sequencing Center for Infectious Disease"/>
            <person name="Wu L."/>
            <person name="Ma J."/>
        </authorList>
    </citation>
    <scope>NUCLEOTIDE SEQUENCE [LARGE SCALE GENOMIC DNA]</scope>
    <source>
        <strain evidence="8">CCM 8947</strain>
    </source>
</reference>
<evidence type="ECO:0000256" key="1">
    <source>
        <dbReference type="ARBA" id="ARBA00009741"/>
    </source>
</evidence>
<dbReference type="RefSeq" id="WP_125696366.1">
    <property type="nucleotide sequence ID" value="NZ_JBHTOG010000015.1"/>
</dbReference>
<dbReference type="EC" id="2.1.1.-" evidence="6"/>
<evidence type="ECO:0000256" key="5">
    <source>
        <dbReference type="ARBA" id="ARBA00022691"/>
    </source>
</evidence>
<dbReference type="Pfam" id="PF06325">
    <property type="entry name" value="PrmA"/>
    <property type="match status" value="1"/>
</dbReference>
<dbReference type="EMBL" id="JBHTOG010000015">
    <property type="protein sequence ID" value="MFD1431822.1"/>
    <property type="molecule type" value="Genomic_DNA"/>
</dbReference>
<evidence type="ECO:0000256" key="2">
    <source>
        <dbReference type="ARBA" id="ARBA00022490"/>
    </source>
</evidence>
<feature type="binding site" evidence="6">
    <location>
        <position position="162"/>
    </location>
    <ligand>
        <name>S-adenosyl-L-methionine</name>
        <dbReference type="ChEBI" id="CHEBI:59789"/>
    </ligand>
</feature>
<keyword evidence="7" id="KW-0689">Ribosomal protein</keyword>
<dbReference type="Proteomes" id="UP001597192">
    <property type="component" value="Unassembled WGS sequence"/>
</dbReference>
<evidence type="ECO:0000313" key="8">
    <source>
        <dbReference type="Proteomes" id="UP001597192"/>
    </source>
</evidence>
<dbReference type="CDD" id="cd02440">
    <property type="entry name" value="AdoMet_MTases"/>
    <property type="match status" value="1"/>
</dbReference>
<gene>
    <name evidence="6 7" type="primary">prmA</name>
    <name evidence="7" type="ORF">ACFQ47_03900</name>
</gene>
<dbReference type="Gene3D" id="3.40.50.150">
    <property type="entry name" value="Vaccinia Virus protein VP39"/>
    <property type="match status" value="1"/>
</dbReference>
<comment type="subcellular location">
    <subcellularLocation>
        <location evidence="6">Cytoplasm</location>
    </subcellularLocation>
</comment>
<dbReference type="GO" id="GO:0032259">
    <property type="term" value="P:methylation"/>
    <property type="evidence" value="ECO:0007669"/>
    <property type="project" value="UniProtKB-KW"/>
</dbReference>
<dbReference type="HAMAP" id="MF_00735">
    <property type="entry name" value="Methyltr_PrmA"/>
    <property type="match status" value="1"/>
</dbReference>
<dbReference type="GO" id="GO:0005840">
    <property type="term" value="C:ribosome"/>
    <property type="evidence" value="ECO:0007669"/>
    <property type="project" value="UniProtKB-KW"/>
</dbReference>
<dbReference type="NCBIfam" id="TIGR00406">
    <property type="entry name" value="prmA"/>
    <property type="match status" value="1"/>
</dbReference>
<keyword evidence="8" id="KW-1185">Reference proteome</keyword>
<comment type="catalytic activity">
    <reaction evidence="6">
        <text>L-lysyl-[protein] + 3 S-adenosyl-L-methionine = N(6),N(6),N(6)-trimethyl-L-lysyl-[protein] + 3 S-adenosyl-L-homocysteine + 3 H(+)</text>
        <dbReference type="Rhea" id="RHEA:54192"/>
        <dbReference type="Rhea" id="RHEA-COMP:9752"/>
        <dbReference type="Rhea" id="RHEA-COMP:13826"/>
        <dbReference type="ChEBI" id="CHEBI:15378"/>
        <dbReference type="ChEBI" id="CHEBI:29969"/>
        <dbReference type="ChEBI" id="CHEBI:57856"/>
        <dbReference type="ChEBI" id="CHEBI:59789"/>
        <dbReference type="ChEBI" id="CHEBI:61961"/>
    </reaction>
</comment>
<evidence type="ECO:0000313" key="7">
    <source>
        <dbReference type="EMBL" id="MFD1431822.1"/>
    </source>
</evidence>
<feature type="binding site" evidence="6">
    <location>
        <position position="205"/>
    </location>
    <ligand>
        <name>S-adenosyl-L-methionine</name>
        <dbReference type="ChEBI" id="CHEBI:59789"/>
    </ligand>
</feature>
<comment type="function">
    <text evidence="6">Methylates ribosomal protein L11.</text>
</comment>
<keyword evidence="2 6" id="KW-0963">Cytoplasm</keyword>
<dbReference type="InterPro" id="IPR050078">
    <property type="entry name" value="Ribosomal_L11_MeTrfase_PrmA"/>
</dbReference>
<dbReference type="GO" id="GO:0008168">
    <property type="term" value="F:methyltransferase activity"/>
    <property type="evidence" value="ECO:0007669"/>
    <property type="project" value="UniProtKB-KW"/>
</dbReference>
<keyword evidence="3 6" id="KW-0489">Methyltransferase</keyword>
<evidence type="ECO:0000256" key="6">
    <source>
        <dbReference type="HAMAP-Rule" id="MF_00735"/>
    </source>
</evidence>
<protein>
    <recommendedName>
        <fullName evidence="6">Ribosomal protein L11 methyltransferase</fullName>
        <shortName evidence="6">L11 Mtase</shortName>
        <ecNumber evidence="6">2.1.1.-</ecNumber>
    </recommendedName>
</protein>
<dbReference type="PANTHER" id="PTHR43648:SF1">
    <property type="entry name" value="ELECTRON TRANSFER FLAVOPROTEIN BETA SUBUNIT LYSINE METHYLTRANSFERASE"/>
    <property type="match status" value="1"/>
</dbReference>
<dbReference type="PIRSF" id="PIRSF000401">
    <property type="entry name" value="RPL11_MTase"/>
    <property type="match status" value="1"/>
</dbReference>
<proteinExistence type="inferred from homology"/>
<dbReference type="InterPro" id="IPR029063">
    <property type="entry name" value="SAM-dependent_MTases_sf"/>
</dbReference>
<dbReference type="InterPro" id="IPR004498">
    <property type="entry name" value="Ribosomal_PrmA_MeTrfase"/>
</dbReference>
<keyword evidence="5 6" id="KW-0949">S-adenosyl-L-methionine</keyword>
<accession>A0ABW4CNC5</accession>
<feature type="binding site" evidence="6">
    <location>
        <position position="247"/>
    </location>
    <ligand>
        <name>S-adenosyl-L-methionine</name>
        <dbReference type="ChEBI" id="CHEBI:59789"/>
    </ligand>
</feature>
<keyword evidence="7" id="KW-0687">Ribonucleoprotein</keyword>
<dbReference type="PANTHER" id="PTHR43648">
    <property type="entry name" value="ELECTRON TRANSFER FLAVOPROTEIN BETA SUBUNIT LYSINE METHYLTRANSFERASE"/>
    <property type="match status" value="1"/>
</dbReference>
<name>A0ABW4CNC5_9LACO</name>
<sequence length="315" mass="33412">MAWLMVHVTTSTEAVDAVANMLLERGAEGVQIEDSADFRQPLVTGAGEPIDPAFIPHLTEGARVTGYFSDQLDATALQTDVMAQVALLPSFGLAKGAGTVTTALLADATWANTWKQYYRPLRLTRFLTVVPERLDYQPACSDEKLIRLDPDQAFGTGSHPTTALILGLLEQTLRGGEDVLDVGTGSGILAIAARMLGAKHVLATDIDDKAVANAQANIALNDLTDIDVVVADGLTATMPQANLVLANILAEVLVPLIPQVPAVLKPDGKLLLSGIFHDKVAVITQALHQAGMQVMTLQQAGDWTALVAQRIPKEG</sequence>
<organism evidence="7 8">
    <name type="scientific">Lacticaseibacillus yichunensis</name>
    <dbReference type="NCBI Taxonomy" id="2486015"/>
    <lineage>
        <taxon>Bacteria</taxon>
        <taxon>Bacillati</taxon>
        <taxon>Bacillota</taxon>
        <taxon>Bacilli</taxon>
        <taxon>Lactobacillales</taxon>
        <taxon>Lactobacillaceae</taxon>
        <taxon>Lacticaseibacillus</taxon>
    </lineage>
</organism>
<evidence type="ECO:0000256" key="4">
    <source>
        <dbReference type="ARBA" id="ARBA00022679"/>
    </source>
</evidence>
<dbReference type="SUPFAM" id="SSF53335">
    <property type="entry name" value="S-adenosyl-L-methionine-dependent methyltransferases"/>
    <property type="match status" value="1"/>
</dbReference>
<keyword evidence="4 6" id="KW-0808">Transferase</keyword>